<keyword evidence="4" id="KW-1185">Reference proteome</keyword>
<evidence type="ECO:0000313" key="3">
    <source>
        <dbReference type="EMBL" id="CAL4240437.1"/>
    </source>
</evidence>
<proteinExistence type="predicted"/>
<evidence type="ECO:0000256" key="1">
    <source>
        <dbReference type="SAM" id="MobiDB-lite"/>
    </source>
</evidence>
<feature type="transmembrane region" description="Helical" evidence="2">
    <location>
        <begin position="37"/>
        <end position="60"/>
    </location>
</feature>
<feature type="region of interest" description="Disordered" evidence="1">
    <location>
        <begin position="69"/>
        <end position="100"/>
    </location>
</feature>
<reference evidence="3 4" key="1">
    <citation type="submission" date="2024-05" db="EMBL/GenBank/DDBJ databases">
        <authorList>
            <person name="Wallberg A."/>
        </authorList>
    </citation>
    <scope>NUCLEOTIDE SEQUENCE [LARGE SCALE GENOMIC DNA]</scope>
</reference>
<gene>
    <name evidence="3" type="ORF">MNOR_LOCUS40595</name>
</gene>
<keyword evidence="2" id="KW-1133">Transmembrane helix</keyword>
<feature type="compositionally biased region" description="Low complexity" evidence="1">
    <location>
        <begin position="78"/>
        <end position="97"/>
    </location>
</feature>
<organism evidence="3 4">
    <name type="scientific">Meganyctiphanes norvegica</name>
    <name type="common">Northern krill</name>
    <name type="synonym">Thysanopoda norvegica</name>
    <dbReference type="NCBI Taxonomy" id="48144"/>
    <lineage>
        <taxon>Eukaryota</taxon>
        <taxon>Metazoa</taxon>
        <taxon>Ecdysozoa</taxon>
        <taxon>Arthropoda</taxon>
        <taxon>Crustacea</taxon>
        <taxon>Multicrustacea</taxon>
        <taxon>Malacostraca</taxon>
        <taxon>Eumalacostraca</taxon>
        <taxon>Eucarida</taxon>
        <taxon>Euphausiacea</taxon>
        <taxon>Euphausiidae</taxon>
        <taxon>Meganyctiphanes</taxon>
    </lineage>
</organism>
<name>A0AAV2SQV7_MEGNR</name>
<comment type="caution">
    <text evidence="3">The sequence shown here is derived from an EMBL/GenBank/DDBJ whole genome shotgun (WGS) entry which is preliminary data.</text>
</comment>
<dbReference type="AlphaFoldDB" id="A0AAV2SQV7"/>
<dbReference type="EMBL" id="CAXKWB010127323">
    <property type="protein sequence ID" value="CAL4240437.1"/>
    <property type="molecule type" value="Genomic_DNA"/>
</dbReference>
<feature type="transmembrane region" description="Helical" evidence="2">
    <location>
        <begin position="12"/>
        <end position="31"/>
    </location>
</feature>
<dbReference type="Proteomes" id="UP001497623">
    <property type="component" value="Unassembled WGS sequence"/>
</dbReference>
<keyword evidence="2" id="KW-0472">Membrane</keyword>
<evidence type="ECO:0000256" key="2">
    <source>
        <dbReference type="SAM" id="Phobius"/>
    </source>
</evidence>
<sequence>MARRLLGDRGWVGWPGGWRLGGLLLLLLRLLLGNPWWLLLLLLLLMLLCWVLLGVAVVAWRARLGRRTRGPTPGVGGRTPAFAGSGSGSRSRSRAAAPTSLVPGPLCVPGPRPVTCLQKTNSHHQHTAISSCSARGTPQRQMLYI</sequence>
<keyword evidence="2" id="KW-0812">Transmembrane</keyword>
<accession>A0AAV2SQV7</accession>
<protein>
    <submittedName>
        <fullName evidence="3">Uncharacterized protein</fullName>
    </submittedName>
</protein>
<evidence type="ECO:0000313" key="4">
    <source>
        <dbReference type="Proteomes" id="UP001497623"/>
    </source>
</evidence>